<evidence type="ECO:0000259" key="9">
    <source>
        <dbReference type="PROSITE" id="PS50011"/>
    </source>
</evidence>
<keyword evidence="4" id="KW-0547">Nucleotide-binding</keyword>
<dbReference type="EMBL" id="MDYP01000012">
    <property type="protein sequence ID" value="OQE07838.1"/>
    <property type="molecule type" value="Genomic_DNA"/>
</dbReference>
<dbReference type="SMART" id="SM00220">
    <property type="entry name" value="S_TKc"/>
    <property type="match status" value="1"/>
</dbReference>
<organism evidence="10 11">
    <name type="scientific">Penicillium vulpinum</name>
    <dbReference type="NCBI Taxonomy" id="29845"/>
    <lineage>
        <taxon>Eukaryota</taxon>
        <taxon>Fungi</taxon>
        <taxon>Dikarya</taxon>
        <taxon>Ascomycota</taxon>
        <taxon>Pezizomycotina</taxon>
        <taxon>Eurotiomycetes</taxon>
        <taxon>Eurotiomycetidae</taxon>
        <taxon>Eurotiales</taxon>
        <taxon>Aspergillaceae</taxon>
        <taxon>Penicillium</taxon>
    </lineage>
</organism>
<sequence>MFRLGGLTSRVFERSFFKRPFFQRPPSPVRQFTESNIQLLDSDIKFEEETHPGYKAEDTYSVNIGEVFQSRYQVIGKLGFGGYSTVWLCKDLTHHTYLTLKVFGRDSAEGKREKANYDRINAVKTSHAGAMLVRTALGNFQIDGAKGSHQVIVHRPLGIRLYDLRHRFTDNILPEKAVKLVLMHLLLALDYLHTEAGIVHTDIQEKNIMLGIEDESLLAEFEEGEKSNPSPRKVVGDRVIYASRELKTTDSYGRPVLCDFGQARFGSAHYCGDIQPYTYRAPEILLRTTWDEKVDIWNLAVLTWNIFQQEQLFYAKDSNKEDSSAHHIAEIIAVLGPPPRELLQTNDYATEFFDSEAIQGSWKGAAPIPSATLEQREEILEGEQQQLFLAFMRKMLQWRPEERSSARELLADQWLLSP</sequence>
<dbReference type="GO" id="GO:0005737">
    <property type="term" value="C:cytoplasm"/>
    <property type="evidence" value="ECO:0007669"/>
    <property type="project" value="TreeGrafter"/>
</dbReference>
<evidence type="ECO:0000256" key="8">
    <source>
        <dbReference type="ARBA" id="ARBA00048679"/>
    </source>
</evidence>
<evidence type="ECO:0000313" key="11">
    <source>
        <dbReference type="Proteomes" id="UP000191518"/>
    </source>
</evidence>
<feature type="domain" description="Protein kinase" evidence="9">
    <location>
        <begin position="72"/>
        <end position="415"/>
    </location>
</feature>
<evidence type="ECO:0000313" key="10">
    <source>
        <dbReference type="EMBL" id="OQE07838.1"/>
    </source>
</evidence>
<dbReference type="GO" id="GO:0000245">
    <property type="term" value="P:spliceosomal complex assembly"/>
    <property type="evidence" value="ECO:0007669"/>
    <property type="project" value="TreeGrafter"/>
</dbReference>
<protein>
    <recommendedName>
        <fullName evidence="1">non-specific serine/threonine protein kinase</fullName>
        <ecNumber evidence="1">2.7.11.1</ecNumber>
    </recommendedName>
</protein>
<evidence type="ECO:0000256" key="2">
    <source>
        <dbReference type="ARBA" id="ARBA00022527"/>
    </source>
</evidence>
<evidence type="ECO:0000256" key="4">
    <source>
        <dbReference type="ARBA" id="ARBA00022741"/>
    </source>
</evidence>
<dbReference type="GO" id="GO:0050684">
    <property type="term" value="P:regulation of mRNA processing"/>
    <property type="evidence" value="ECO:0007669"/>
    <property type="project" value="TreeGrafter"/>
</dbReference>
<dbReference type="InterPro" id="IPR051334">
    <property type="entry name" value="SRPK"/>
</dbReference>
<proteinExistence type="predicted"/>
<keyword evidence="5" id="KW-0418">Kinase</keyword>
<comment type="catalytic activity">
    <reaction evidence="8">
        <text>L-seryl-[protein] + ATP = O-phospho-L-seryl-[protein] + ADP + H(+)</text>
        <dbReference type="Rhea" id="RHEA:17989"/>
        <dbReference type="Rhea" id="RHEA-COMP:9863"/>
        <dbReference type="Rhea" id="RHEA-COMP:11604"/>
        <dbReference type="ChEBI" id="CHEBI:15378"/>
        <dbReference type="ChEBI" id="CHEBI:29999"/>
        <dbReference type="ChEBI" id="CHEBI:30616"/>
        <dbReference type="ChEBI" id="CHEBI:83421"/>
        <dbReference type="ChEBI" id="CHEBI:456216"/>
        <dbReference type="EC" id="2.7.11.1"/>
    </reaction>
</comment>
<evidence type="ECO:0000256" key="5">
    <source>
        <dbReference type="ARBA" id="ARBA00022777"/>
    </source>
</evidence>
<dbReference type="OrthoDB" id="5979581at2759"/>
<dbReference type="Proteomes" id="UP000191518">
    <property type="component" value="Unassembled WGS sequence"/>
</dbReference>
<comment type="catalytic activity">
    <reaction evidence="7">
        <text>L-threonyl-[protein] + ATP = O-phospho-L-threonyl-[protein] + ADP + H(+)</text>
        <dbReference type="Rhea" id="RHEA:46608"/>
        <dbReference type="Rhea" id="RHEA-COMP:11060"/>
        <dbReference type="Rhea" id="RHEA-COMP:11605"/>
        <dbReference type="ChEBI" id="CHEBI:15378"/>
        <dbReference type="ChEBI" id="CHEBI:30013"/>
        <dbReference type="ChEBI" id="CHEBI:30616"/>
        <dbReference type="ChEBI" id="CHEBI:61977"/>
        <dbReference type="ChEBI" id="CHEBI:456216"/>
        <dbReference type="EC" id="2.7.11.1"/>
    </reaction>
</comment>
<dbReference type="Gene3D" id="1.10.510.10">
    <property type="entry name" value="Transferase(Phosphotransferase) domain 1"/>
    <property type="match status" value="1"/>
</dbReference>
<accession>A0A1V6S1U6</accession>
<comment type="caution">
    <text evidence="10">The sequence shown here is derived from an EMBL/GenBank/DDBJ whole genome shotgun (WGS) entry which is preliminary data.</text>
</comment>
<evidence type="ECO:0000256" key="3">
    <source>
        <dbReference type="ARBA" id="ARBA00022679"/>
    </source>
</evidence>
<dbReference type="Gene3D" id="3.30.200.20">
    <property type="entry name" value="Phosphorylase Kinase, domain 1"/>
    <property type="match status" value="1"/>
</dbReference>
<keyword evidence="11" id="KW-1185">Reference proteome</keyword>
<keyword evidence="2" id="KW-0723">Serine/threonine-protein kinase</keyword>
<dbReference type="InterPro" id="IPR011009">
    <property type="entry name" value="Kinase-like_dom_sf"/>
</dbReference>
<keyword evidence="3" id="KW-0808">Transferase</keyword>
<evidence type="ECO:0000256" key="6">
    <source>
        <dbReference type="ARBA" id="ARBA00022840"/>
    </source>
</evidence>
<dbReference type="PROSITE" id="PS50011">
    <property type="entry name" value="PROTEIN_KINASE_DOM"/>
    <property type="match status" value="1"/>
</dbReference>
<dbReference type="PANTHER" id="PTHR47634">
    <property type="entry name" value="PROTEIN KINASE DOMAIN-CONTAINING PROTEIN-RELATED"/>
    <property type="match status" value="1"/>
</dbReference>
<dbReference type="Pfam" id="PF00069">
    <property type="entry name" value="Pkinase"/>
    <property type="match status" value="1"/>
</dbReference>
<dbReference type="AlphaFoldDB" id="A0A1V6S1U6"/>
<evidence type="ECO:0000256" key="1">
    <source>
        <dbReference type="ARBA" id="ARBA00012513"/>
    </source>
</evidence>
<reference evidence="11" key="1">
    <citation type="journal article" date="2017" name="Nat. Microbiol.">
        <title>Global analysis of biosynthetic gene clusters reveals vast potential of secondary metabolite production in Penicillium species.</title>
        <authorList>
            <person name="Nielsen J.C."/>
            <person name="Grijseels S."/>
            <person name="Prigent S."/>
            <person name="Ji B."/>
            <person name="Dainat J."/>
            <person name="Nielsen K.F."/>
            <person name="Frisvad J.C."/>
            <person name="Workman M."/>
            <person name="Nielsen J."/>
        </authorList>
    </citation>
    <scope>NUCLEOTIDE SEQUENCE [LARGE SCALE GENOMIC DNA]</scope>
    <source>
        <strain evidence="11">IBT 29486</strain>
    </source>
</reference>
<dbReference type="GO" id="GO:0005634">
    <property type="term" value="C:nucleus"/>
    <property type="evidence" value="ECO:0007669"/>
    <property type="project" value="TreeGrafter"/>
</dbReference>
<dbReference type="STRING" id="29845.A0A1V6S1U6"/>
<keyword evidence="6" id="KW-0067">ATP-binding</keyword>
<name>A0A1V6S1U6_9EURO</name>
<gene>
    <name evidence="10" type="ORF">PENVUL_c012G09126</name>
</gene>
<evidence type="ECO:0000256" key="7">
    <source>
        <dbReference type="ARBA" id="ARBA00047899"/>
    </source>
</evidence>
<dbReference type="EC" id="2.7.11.1" evidence="1"/>
<dbReference type="GO" id="GO:0005524">
    <property type="term" value="F:ATP binding"/>
    <property type="evidence" value="ECO:0007669"/>
    <property type="project" value="UniProtKB-KW"/>
</dbReference>
<dbReference type="SUPFAM" id="SSF56112">
    <property type="entry name" value="Protein kinase-like (PK-like)"/>
    <property type="match status" value="1"/>
</dbReference>
<dbReference type="PANTHER" id="PTHR47634:SF9">
    <property type="entry name" value="PROTEIN KINASE DOMAIN-CONTAINING PROTEIN-RELATED"/>
    <property type="match status" value="1"/>
</dbReference>
<dbReference type="InterPro" id="IPR000719">
    <property type="entry name" value="Prot_kinase_dom"/>
</dbReference>
<dbReference type="GO" id="GO:0004674">
    <property type="term" value="F:protein serine/threonine kinase activity"/>
    <property type="evidence" value="ECO:0007669"/>
    <property type="project" value="UniProtKB-KW"/>
</dbReference>